<keyword evidence="3" id="KW-1185">Reference proteome</keyword>
<organism evidence="2 3">
    <name type="scientific">Steinernema carpocapsae</name>
    <name type="common">Entomopathogenic nematode</name>
    <dbReference type="NCBI Taxonomy" id="34508"/>
    <lineage>
        <taxon>Eukaryota</taxon>
        <taxon>Metazoa</taxon>
        <taxon>Ecdysozoa</taxon>
        <taxon>Nematoda</taxon>
        <taxon>Chromadorea</taxon>
        <taxon>Rhabditida</taxon>
        <taxon>Tylenchina</taxon>
        <taxon>Panagrolaimomorpha</taxon>
        <taxon>Strongyloidoidea</taxon>
        <taxon>Steinernematidae</taxon>
        <taxon>Steinernema</taxon>
    </lineage>
</organism>
<dbReference type="Proteomes" id="UP000298663">
    <property type="component" value="Unassembled WGS sequence"/>
</dbReference>
<comment type="caution">
    <text evidence="2">The sequence shown here is derived from an EMBL/GenBank/DDBJ whole genome shotgun (WGS) entry which is preliminary data.</text>
</comment>
<sequence length="123" mass="13794">MGRTICKGVTQISHFDQPSTNPDGFIHCASLVQTWPTRRFPNVVFATFLLYLALLSLSLACALAQSNTFTKAVSCGTTSSTLPNLLLVRSAWSLTTWQTQTEKEFLKCIEFTETFKKWEPARV</sequence>
<proteinExistence type="predicted"/>
<evidence type="ECO:0000313" key="2">
    <source>
        <dbReference type="EMBL" id="TKR69714.1"/>
    </source>
</evidence>
<name>A0A4U5MJZ1_STECR</name>
<dbReference type="EMBL" id="AZBU02000007">
    <property type="protein sequence ID" value="TKR69714.1"/>
    <property type="molecule type" value="Genomic_DNA"/>
</dbReference>
<reference evidence="2 3" key="1">
    <citation type="journal article" date="2015" name="Genome Biol.">
        <title>Comparative genomics of Steinernema reveals deeply conserved gene regulatory networks.</title>
        <authorList>
            <person name="Dillman A.R."/>
            <person name="Macchietto M."/>
            <person name="Porter C.F."/>
            <person name="Rogers A."/>
            <person name="Williams B."/>
            <person name="Antoshechkin I."/>
            <person name="Lee M.M."/>
            <person name="Goodwin Z."/>
            <person name="Lu X."/>
            <person name="Lewis E.E."/>
            <person name="Goodrich-Blair H."/>
            <person name="Stock S.P."/>
            <person name="Adams B.J."/>
            <person name="Sternberg P.W."/>
            <person name="Mortazavi A."/>
        </authorList>
    </citation>
    <scope>NUCLEOTIDE SEQUENCE [LARGE SCALE GENOMIC DNA]</scope>
    <source>
        <strain evidence="2 3">ALL</strain>
    </source>
</reference>
<keyword evidence="1" id="KW-0812">Transmembrane</keyword>
<protein>
    <submittedName>
        <fullName evidence="2">Uncharacterized protein</fullName>
    </submittedName>
</protein>
<keyword evidence="1" id="KW-0472">Membrane</keyword>
<gene>
    <name evidence="2" type="ORF">L596_021834</name>
</gene>
<evidence type="ECO:0000313" key="3">
    <source>
        <dbReference type="Proteomes" id="UP000298663"/>
    </source>
</evidence>
<keyword evidence="1" id="KW-1133">Transmembrane helix</keyword>
<reference evidence="2 3" key="2">
    <citation type="journal article" date="2019" name="G3 (Bethesda)">
        <title>Hybrid Assembly of the Genome of the Entomopathogenic Nematode Steinernema carpocapsae Identifies the X-Chromosome.</title>
        <authorList>
            <person name="Serra L."/>
            <person name="Macchietto M."/>
            <person name="Macias-Munoz A."/>
            <person name="McGill C.J."/>
            <person name="Rodriguez I.M."/>
            <person name="Rodriguez B."/>
            <person name="Murad R."/>
            <person name="Mortazavi A."/>
        </authorList>
    </citation>
    <scope>NUCLEOTIDE SEQUENCE [LARGE SCALE GENOMIC DNA]</scope>
    <source>
        <strain evidence="2 3">ALL</strain>
    </source>
</reference>
<evidence type="ECO:0000256" key="1">
    <source>
        <dbReference type="SAM" id="Phobius"/>
    </source>
</evidence>
<accession>A0A4U5MJZ1</accession>
<feature type="transmembrane region" description="Helical" evidence="1">
    <location>
        <begin position="43"/>
        <end position="64"/>
    </location>
</feature>
<dbReference type="AlphaFoldDB" id="A0A4U5MJZ1"/>